<dbReference type="Pfam" id="PF00501">
    <property type="entry name" value="AMP-binding"/>
    <property type="match status" value="1"/>
</dbReference>
<comment type="caution">
    <text evidence="3">The sequence shown here is derived from an EMBL/GenBank/DDBJ whole genome shotgun (WGS) entry which is preliminary data.</text>
</comment>
<reference evidence="3 4" key="1">
    <citation type="submission" date="2021-01" db="EMBL/GenBank/DDBJ databases">
        <title>Belnapia mucosa sp. nov. and Belnapia arida sp. nov., isolated from the Tabernas Desert (Almeria, Spain).</title>
        <authorList>
            <person name="Molina-Menor E."/>
            <person name="Vidal-Verdu A."/>
            <person name="Calonge A."/>
            <person name="Satari L."/>
            <person name="Pereto J."/>
            <person name="Porcar M."/>
        </authorList>
    </citation>
    <scope>NUCLEOTIDE SEQUENCE [LARGE SCALE GENOMIC DNA]</scope>
    <source>
        <strain evidence="3 4">T18</strain>
    </source>
</reference>
<evidence type="ECO:0000313" key="3">
    <source>
        <dbReference type="EMBL" id="MBL6077891.1"/>
    </source>
</evidence>
<dbReference type="SUPFAM" id="SSF56801">
    <property type="entry name" value="Acetyl-CoA synthetase-like"/>
    <property type="match status" value="1"/>
</dbReference>
<protein>
    <submittedName>
        <fullName evidence="3">Acyl-CoA synthetase</fullName>
    </submittedName>
</protein>
<dbReference type="Gene3D" id="3.40.50.12780">
    <property type="entry name" value="N-terminal domain of ligase-like"/>
    <property type="match status" value="1"/>
</dbReference>
<keyword evidence="1" id="KW-0436">Ligase</keyword>
<dbReference type="PANTHER" id="PTHR43767">
    <property type="entry name" value="LONG-CHAIN-FATTY-ACID--COA LIGASE"/>
    <property type="match status" value="1"/>
</dbReference>
<dbReference type="InterPro" id="IPR000873">
    <property type="entry name" value="AMP-dep_synth/lig_dom"/>
</dbReference>
<sequence>MRPEAVLPLVNREAGEVICHRPTGPVTVGRLLGEARALAARLPAAGHTINLCADRYRMLLGFTAALLRGHPTLLNADASPHRLRALAEAYPGTYLLADKPVASELPLVLVEDKAAEDWTGPVPMLPAAQLAAIAFTSGSTGQPTAHRKPWDALVAAALAAAERFALRPSDGPPGSVLATVPPQHMYGFETTIMLPLQAALACHTGEAFFPSDVLDALDGLPPRRLLVTTPLHLRALLAERRRPAPLAAVISATAPLAMSMAEAVERDWGAPMLEIYGASEAGSMASRRTALEPDWLPYPGIGMGQGEVHVPGLGAVPLADAVEPAPGGRFRLLGRRADLVKPGGRRASLADLNRVLMEVTGVEDGVFVAPEDIERNPAARLSAYVVAPGRSAEEILAALRLRLEPVFLPRPLVLVPALPRNGLGKLTRAALAELRLAAATP</sequence>
<name>A0ABS1U3L4_9PROT</name>
<dbReference type="PANTHER" id="PTHR43767:SF8">
    <property type="entry name" value="LONG-CHAIN-FATTY-ACID--COA LIGASE"/>
    <property type="match status" value="1"/>
</dbReference>
<dbReference type="InterPro" id="IPR045851">
    <property type="entry name" value="AMP-bd_C_sf"/>
</dbReference>
<feature type="domain" description="AMP-dependent synthetase/ligase" evidence="2">
    <location>
        <begin position="90"/>
        <end position="302"/>
    </location>
</feature>
<dbReference type="InterPro" id="IPR042099">
    <property type="entry name" value="ANL_N_sf"/>
</dbReference>
<dbReference type="EMBL" id="JAETWB010000002">
    <property type="protein sequence ID" value="MBL6077891.1"/>
    <property type="molecule type" value="Genomic_DNA"/>
</dbReference>
<keyword evidence="4" id="KW-1185">Reference proteome</keyword>
<dbReference type="Gene3D" id="3.30.300.30">
    <property type="match status" value="1"/>
</dbReference>
<proteinExistence type="predicted"/>
<evidence type="ECO:0000313" key="4">
    <source>
        <dbReference type="Proteomes" id="UP000660885"/>
    </source>
</evidence>
<accession>A0ABS1U3L4</accession>
<dbReference type="Proteomes" id="UP000660885">
    <property type="component" value="Unassembled WGS sequence"/>
</dbReference>
<gene>
    <name evidence="3" type="ORF">JMJ56_07735</name>
</gene>
<organism evidence="3 4">
    <name type="scientific">Belnapia arida</name>
    <dbReference type="NCBI Taxonomy" id="2804533"/>
    <lineage>
        <taxon>Bacteria</taxon>
        <taxon>Pseudomonadati</taxon>
        <taxon>Pseudomonadota</taxon>
        <taxon>Alphaproteobacteria</taxon>
        <taxon>Acetobacterales</taxon>
        <taxon>Roseomonadaceae</taxon>
        <taxon>Belnapia</taxon>
    </lineage>
</organism>
<evidence type="ECO:0000259" key="2">
    <source>
        <dbReference type="Pfam" id="PF00501"/>
    </source>
</evidence>
<evidence type="ECO:0000256" key="1">
    <source>
        <dbReference type="ARBA" id="ARBA00022598"/>
    </source>
</evidence>
<dbReference type="RefSeq" id="WP_202831049.1">
    <property type="nucleotide sequence ID" value="NZ_JAETWB010000002.1"/>
</dbReference>
<dbReference type="InterPro" id="IPR050237">
    <property type="entry name" value="ATP-dep_AMP-bd_enzyme"/>
</dbReference>